<dbReference type="Proteomes" id="UP000276443">
    <property type="component" value="Unassembled WGS sequence"/>
</dbReference>
<dbReference type="Gene3D" id="3.30.460.10">
    <property type="entry name" value="Beta Polymerase, domain 2"/>
    <property type="match status" value="1"/>
</dbReference>
<dbReference type="EMBL" id="RKRF01000008">
    <property type="protein sequence ID" value="RPF53874.1"/>
    <property type="molecule type" value="Genomic_DNA"/>
</dbReference>
<dbReference type="AlphaFoldDB" id="A0A3N5B8S2"/>
<sequence length="179" mass="20653">MLGLNPKEVKLVSHNPEWTQLYQQEELLLKQLVGNDAVGIEHIGSTAIQDIHAKPIIDIMVGVRSLNPEDRLDLKQMRKGYYYPLQKQTMEGKIIFAKFPEIDEGNHTKTHYIHVVKHGGDWWKAHINFRDRLKESPGLAREYEDLKLKLAKSHPNDAMAYGQAKEEFINRVIGSEQDK</sequence>
<evidence type="ECO:0000313" key="1">
    <source>
        <dbReference type="EMBL" id="RPF53874.1"/>
    </source>
</evidence>
<reference evidence="1 2" key="1">
    <citation type="submission" date="2018-11" db="EMBL/GenBank/DDBJ databases">
        <title>Genomic Encyclopedia of Type Strains, Phase IV (KMG-IV): sequencing the most valuable type-strain genomes for metagenomic binning, comparative biology and taxonomic classification.</title>
        <authorList>
            <person name="Goeker M."/>
        </authorList>
    </citation>
    <scope>NUCLEOTIDE SEQUENCE [LARGE SCALE GENOMIC DNA]</scope>
    <source>
        <strain evidence="1 2">DSM 18090</strain>
    </source>
</reference>
<dbReference type="OrthoDB" id="9799092at2"/>
<evidence type="ECO:0000313" key="2">
    <source>
        <dbReference type="Proteomes" id="UP000276443"/>
    </source>
</evidence>
<accession>A0A3N5B8S2</accession>
<protein>
    <submittedName>
        <fullName evidence="1">GrpB-like predicted nucleotidyltransferase (UPF0157 family)</fullName>
    </submittedName>
</protein>
<organism evidence="1 2">
    <name type="scientific">Aquisalibacillus elongatus</name>
    <dbReference type="NCBI Taxonomy" id="485577"/>
    <lineage>
        <taxon>Bacteria</taxon>
        <taxon>Bacillati</taxon>
        <taxon>Bacillota</taxon>
        <taxon>Bacilli</taxon>
        <taxon>Bacillales</taxon>
        <taxon>Bacillaceae</taxon>
        <taxon>Aquisalibacillus</taxon>
    </lineage>
</organism>
<dbReference type="PANTHER" id="PTHR34822:SF1">
    <property type="entry name" value="GRPB FAMILY PROTEIN"/>
    <property type="match status" value="1"/>
</dbReference>
<dbReference type="PANTHER" id="PTHR34822">
    <property type="entry name" value="GRPB DOMAIN PROTEIN (AFU_ORTHOLOGUE AFUA_1G01530)"/>
    <property type="match status" value="1"/>
</dbReference>
<dbReference type="SUPFAM" id="SSF81301">
    <property type="entry name" value="Nucleotidyltransferase"/>
    <property type="match status" value="1"/>
</dbReference>
<proteinExistence type="predicted"/>
<dbReference type="InterPro" id="IPR043519">
    <property type="entry name" value="NT_sf"/>
</dbReference>
<dbReference type="RefSeq" id="WP_124220411.1">
    <property type="nucleotide sequence ID" value="NZ_RKRF01000008.1"/>
</dbReference>
<keyword evidence="2" id="KW-1185">Reference proteome</keyword>
<dbReference type="InterPro" id="IPR007344">
    <property type="entry name" value="GrpB/CoaE"/>
</dbReference>
<gene>
    <name evidence="1" type="ORF">EDC24_1057</name>
</gene>
<dbReference type="GO" id="GO:0016740">
    <property type="term" value="F:transferase activity"/>
    <property type="evidence" value="ECO:0007669"/>
    <property type="project" value="UniProtKB-KW"/>
</dbReference>
<keyword evidence="1" id="KW-0808">Transferase</keyword>
<comment type="caution">
    <text evidence="1">The sequence shown here is derived from an EMBL/GenBank/DDBJ whole genome shotgun (WGS) entry which is preliminary data.</text>
</comment>
<name>A0A3N5B8S2_9BACI</name>
<dbReference type="Pfam" id="PF04229">
    <property type="entry name" value="GrpB"/>
    <property type="match status" value="1"/>
</dbReference>